<protein>
    <submittedName>
        <fullName evidence="7">Methyl-accepting chemotaxis protein</fullName>
    </submittedName>
</protein>
<dbReference type="InterPro" id="IPR004089">
    <property type="entry name" value="MCPsignal_dom"/>
</dbReference>
<dbReference type="EMBL" id="JBEWZI010000011">
    <property type="protein sequence ID" value="MET7014864.1"/>
    <property type="molecule type" value="Genomic_DNA"/>
</dbReference>
<comment type="caution">
    <text evidence="7">The sequence shown here is derived from an EMBL/GenBank/DDBJ whole genome shotgun (WGS) entry which is preliminary data.</text>
</comment>
<dbReference type="RefSeq" id="WP_354601323.1">
    <property type="nucleotide sequence ID" value="NZ_JBEWZI010000011.1"/>
</dbReference>
<dbReference type="PANTHER" id="PTHR32089">
    <property type="entry name" value="METHYL-ACCEPTING CHEMOTAXIS PROTEIN MCPB"/>
    <property type="match status" value="1"/>
</dbReference>
<feature type="domain" description="Methyl-accepting transducer" evidence="5">
    <location>
        <begin position="396"/>
        <end position="632"/>
    </location>
</feature>
<dbReference type="Gene3D" id="6.10.340.10">
    <property type="match status" value="1"/>
</dbReference>
<dbReference type="PROSITE" id="PS50111">
    <property type="entry name" value="CHEMOTAXIS_TRANSDUC_2"/>
    <property type="match status" value="1"/>
</dbReference>
<comment type="similarity">
    <text evidence="2">Belongs to the methyl-accepting chemotaxis (MCP) protein family.</text>
</comment>
<keyword evidence="8" id="KW-1185">Reference proteome</keyword>
<dbReference type="PROSITE" id="PS50885">
    <property type="entry name" value="HAMP"/>
    <property type="match status" value="1"/>
</dbReference>
<dbReference type="Proteomes" id="UP001549691">
    <property type="component" value="Unassembled WGS sequence"/>
</dbReference>
<evidence type="ECO:0000259" key="5">
    <source>
        <dbReference type="PROSITE" id="PS50111"/>
    </source>
</evidence>
<feature type="domain" description="HAMP" evidence="6">
    <location>
        <begin position="339"/>
        <end position="391"/>
    </location>
</feature>
<keyword evidence="4" id="KW-0812">Transmembrane</keyword>
<dbReference type="Pfam" id="PF00672">
    <property type="entry name" value="HAMP"/>
    <property type="match status" value="1"/>
</dbReference>
<feature type="transmembrane region" description="Helical" evidence="4">
    <location>
        <begin position="316"/>
        <end position="335"/>
    </location>
</feature>
<dbReference type="PANTHER" id="PTHR32089:SF112">
    <property type="entry name" value="LYSOZYME-LIKE PROTEIN-RELATED"/>
    <property type="match status" value="1"/>
</dbReference>
<feature type="transmembrane region" description="Helical" evidence="4">
    <location>
        <begin position="20"/>
        <end position="39"/>
    </location>
</feature>
<dbReference type="InterPro" id="IPR003660">
    <property type="entry name" value="HAMP_dom"/>
</dbReference>
<evidence type="ECO:0000256" key="2">
    <source>
        <dbReference type="ARBA" id="ARBA00029447"/>
    </source>
</evidence>
<dbReference type="Gene3D" id="1.10.287.950">
    <property type="entry name" value="Methyl-accepting chemotaxis protein"/>
    <property type="match status" value="1"/>
</dbReference>
<accession>A0ABV2TLR0</accession>
<evidence type="ECO:0000313" key="7">
    <source>
        <dbReference type="EMBL" id="MET7014864.1"/>
    </source>
</evidence>
<evidence type="ECO:0000256" key="4">
    <source>
        <dbReference type="SAM" id="Phobius"/>
    </source>
</evidence>
<gene>
    <name evidence="7" type="ORF">ABXR19_11745</name>
</gene>
<organism evidence="7 8">
    <name type="scientific">Uliginosibacterium flavum</name>
    <dbReference type="NCBI Taxonomy" id="1396831"/>
    <lineage>
        <taxon>Bacteria</taxon>
        <taxon>Pseudomonadati</taxon>
        <taxon>Pseudomonadota</taxon>
        <taxon>Betaproteobacteria</taxon>
        <taxon>Rhodocyclales</taxon>
        <taxon>Zoogloeaceae</taxon>
        <taxon>Uliginosibacterium</taxon>
    </lineage>
</organism>
<keyword evidence="1 3" id="KW-0807">Transducer</keyword>
<sequence>MAFSAVFQPARFLSERLRFAHKFILLGALLALASLPAIIELARQEWQSLAAVAEARQSLTLSRSMNEAQRLRREIIAHDVGGMSQPDPAQRNQLADSLQARLQQILADPLVQASDSVRPLAEVALARWQEIGPQAADTRPLKAWKIHQGFRSEEQQLSEGVQALATRLHDFDLSAGLVQHSLPQLDLQLAEARAVGVSAMRSATLVERDRQQLLAATILIERGLAEADARIRFLVALHGTRADALLEAQNHLFNQATAAIEALRLGPLQENFAVPASGIETTVAEARAAVAAVSGLASALLESSIDKRQAALERQILLQSLFALTLVALLLYLFLGMQSDIRQSVKALCAATERMANGDFSGAIMVKSRDELGAVACSLNAAQTSMRELLAAVAQGARQVRVAADRVSTSTQALAEASGRTEVIAAAVTVHVAGLEGNIGNLDESAQATRAAASRTSEQTRLGGEAVFGVVTTMQRTAASFDEAARDVEALAERADEIRSITGLIEQLARQTNLLALNAAIEAARAGEHGRGFAVVADEVRTLAERSSSAAHEINNTIAGIADAIVASVLSIRSETDKLLSGMQELDGLQDAIQTIHGEAEHADQAANVVRSAVSAQQQLTGDIATSMRQIVQDAHANAQATRASEAESRQLLVLADQLQAWIDRFQTAP</sequence>
<name>A0ABV2TLR0_9RHOO</name>
<evidence type="ECO:0000313" key="8">
    <source>
        <dbReference type="Proteomes" id="UP001549691"/>
    </source>
</evidence>
<dbReference type="SMART" id="SM00304">
    <property type="entry name" value="HAMP"/>
    <property type="match status" value="2"/>
</dbReference>
<dbReference type="Pfam" id="PF00015">
    <property type="entry name" value="MCPsignal"/>
    <property type="match status" value="1"/>
</dbReference>
<dbReference type="SMART" id="SM00283">
    <property type="entry name" value="MA"/>
    <property type="match status" value="1"/>
</dbReference>
<dbReference type="CDD" id="cd06225">
    <property type="entry name" value="HAMP"/>
    <property type="match status" value="1"/>
</dbReference>
<evidence type="ECO:0000256" key="1">
    <source>
        <dbReference type="ARBA" id="ARBA00023224"/>
    </source>
</evidence>
<keyword evidence="4" id="KW-1133">Transmembrane helix</keyword>
<reference evidence="7 8" key="1">
    <citation type="submission" date="2024-07" db="EMBL/GenBank/DDBJ databases">
        <title>Uliginosibacterium flavum JJ3220;KACC:17644.</title>
        <authorList>
            <person name="Kim M.K."/>
        </authorList>
    </citation>
    <scope>NUCLEOTIDE SEQUENCE [LARGE SCALE GENOMIC DNA]</scope>
    <source>
        <strain evidence="7 8">KACC:17644</strain>
    </source>
</reference>
<evidence type="ECO:0000256" key="3">
    <source>
        <dbReference type="PROSITE-ProRule" id="PRU00284"/>
    </source>
</evidence>
<keyword evidence="4" id="KW-0472">Membrane</keyword>
<dbReference type="SUPFAM" id="SSF58104">
    <property type="entry name" value="Methyl-accepting chemotaxis protein (MCP) signaling domain"/>
    <property type="match status" value="1"/>
</dbReference>
<evidence type="ECO:0000259" key="6">
    <source>
        <dbReference type="PROSITE" id="PS50885"/>
    </source>
</evidence>
<proteinExistence type="inferred from homology"/>